<evidence type="ECO:0000256" key="3">
    <source>
        <dbReference type="ARBA" id="ARBA00022692"/>
    </source>
</evidence>
<keyword evidence="2" id="KW-1003">Cell membrane</keyword>
<sequence length="97" mass="10999">MLKFFRVLSLVEGLSLIVLLFIAMPAKYRFGHDFVWPVGMTHGVLWMAYVLASMLVSHLLRWSVLAWLLALVSSVVPFGFVLLDRRLKREAIAVPTA</sequence>
<dbReference type="Proteomes" id="UP000305760">
    <property type="component" value="Unassembled WGS sequence"/>
</dbReference>
<evidence type="ECO:0000313" key="9">
    <source>
        <dbReference type="Proteomes" id="UP000305760"/>
    </source>
</evidence>
<evidence type="ECO:0000259" key="7">
    <source>
        <dbReference type="Pfam" id="PF12823"/>
    </source>
</evidence>
<protein>
    <submittedName>
        <fullName evidence="8">DUF3817 domain-containing protein</fullName>
    </submittedName>
</protein>
<feature type="transmembrane region" description="Helical" evidence="6">
    <location>
        <begin position="62"/>
        <end position="83"/>
    </location>
</feature>
<evidence type="ECO:0000256" key="4">
    <source>
        <dbReference type="ARBA" id="ARBA00022989"/>
    </source>
</evidence>
<dbReference type="PANTHER" id="PTHR40077">
    <property type="entry name" value="MEMBRANE PROTEIN-RELATED"/>
    <property type="match status" value="1"/>
</dbReference>
<evidence type="ECO:0000313" key="8">
    <source>
        <dbReference type="EMBL" id="TNJ35779.1"/>
    </source>
</evidence>
<gene>
    <name evidence="8" type="ORF">E1B00_08555</name>
</gene>
<keyword evidence="3 6" id="KW-0812">Transmembrane</keyword>
<dbReference type="RefSeq" id="WP_139447572.1">
    <property type="nucleotide sequence ID" value="NZ_SMDR01000001.1"/>
</dbReference>
<dbReference type="NCBIfam" id="TIGR03954">
    <property type="entry name" value="integ_memb_HG"/>
    <property type="match status" value="1"/>
</dbReference>
<reference evidence="8 9" key="1">
    <citation type="submission" date="2019-03" db="EMBL/GenBank/DDBJ databases">
        <title>Arenimonas daejeonensis sp. nov., isolated from compost.</title>
        <authorList>
            <person name="Jeon C.O."/>
        </authorList>
    </citation>
    <scope>NUCLEOTIDE SEQUENCE [LARGE SCALE GENOMIC DNA]</scope>
    <source>
        <strain evidence="8 9">R29</strain>
    </source>
</reference>
<feature type="transmembrane region" description="Helical" evidence="6">
    <location>
        <begin position="35"/>
        <end position="56"/>
    </location>
</feature>
<keyword evidence="5 6" id="KW-0472">Membrane</keyword>
<accession>A0A5C4RXV7</accession>
<evidence type="ECO:0000256" key="2">
    <source>
        <dbReference type="ARBA" id="ARBA00022475"/>
    </source>
</evidence>
<comment type="caution">
    <text evidence="8">The sequence shown here is derived from an EMBL/GenBank/DDBJ whole genome shotgun (WGS) entry which is preliminary data.</text>
</comment>
<dbReference type="OrthoDB" id="9342687at2"/>
<dbReference type="PANTHER" id="PTHR40077:SF1">
    <property type="entry name" value="MEMBRANE PROTEIN"/>
    <property type="match status" value="1"/>
</dbReference>
<dbReference type="InterPro" id="IPR023845">
    <property type="entry name" value="DUF3817_TM"/>
</dbReference>
<keyword evidence="9" id="KW-1185">Reference proteome</keyword>
<dbReference type="AlphaFoldDB" id="A0A5C4RXV7"/>
<dbReference type="EMBL" id="SMDR01000001">
    <property type="protein sequence ID" value="TNJ35779.1"/>
    <property type="molecule type" value="Genomic_DNA"/>
</dbReference>
<organism evidence="8 9">
    <name type="scientific">Arenimonas terrae</name>
    <dbReference type="NCBI Taxonomy" id="2546226"/>
    <lineage>
        <taxon>Bacteria</taxon>
        <taxon>Pseudomonadati</taxon>
        <taxon>Pseudomonadota</taxon>
        <taxon>Gammaproteobacteria</taxon>
        <taxon>Lysobacterales</taxon>
        <taxon>Lysobacteraceae</taxon>
        <taxon>Arenimonas</taxon>
    </lineage>
</organism>
<dbReference type="GO" id="GO:0005886">
    <property type="term" value="C:plasma membrane"/>
    <property type="evidence" value="ECO:0007669"/>
    <property type="project" value="UniProtKB-SubCell"/>
</dbReference>
<keyword evidence="4 6" id="KW-1133">Transmembrane helix</keyword>
<name>A0A5C4RXV7_9GAMM</name>
<dbReference type="Pfam" id="PF12823">
    <property type="entry name" value="DUF3817"/>
    <property type="match status" value="1"/>
</dbReference>
<feature type="transmembrane region" description="Helical" evidence="6">
    <location>
        <begin position="6"/>
        <end position="23"/>
    </location>
</feature>
<proteinExistence type="predicted"/>
<evidence type="ECO:0000256" key="1">
    <source>
        <dbReference type="ARBA" id="ARBA00004651"/>
    </source>
</evidence>
<feature type="domain" description="DUF3817" evidence="7">
    <location>
        <begin position="2"/>
        <end position="89"/>
    </location>
</feature>
<evidence type="ECO:0000256" key="6">
    <source>
        <dbReference type="SAM" id="Phobius"/>
    </source>
</evidence>
<evidence type="ECO:0000256" key="5">
    <source>
        <dbReference type="ARBA" id="ARBA00023136"/>
    </source>
</evidence>
<comment type="subcellular location">
    <subcellularLocation>
        <location evidence="1">Cell membrane</location>
        <topology evidence="1">Multi-pass membrane protein</topology>
    </subcellularLocation>
</comment>